<dbReference type="PANTHER" id="PTHR34702:SF1">
    <property type="entry name" value="NA(+)_H(+) ANTIPORTER SUBUNIT F"/>
    <property type="match status" value="1"/>
</dbReference>
<evidence type="ECO:0000256" key="2">
    <source>
        <dbReference type="ARBA" id="ARBA00009212"/>
    </source>
</evidence>
<evidence type="ECO:0000256" key="5">
    <source>
        <dbReference type="ARBA" id="ARBA00022692"/>
    </source>
</evidence>
<dbReference type="PIRSF" id="PIRSF028784">
    <property type="entry name" value="MrpF"/>
    <property type="match status" value="1"/>
</dbReference>
<name>A0A9D1WA32_9SPHI</name>
<dbReference type="Pfam" id="PF04066">
    <property type="entry name" value="MrpF_PhaF"/>
    <property type="match status" value="1"/>
</dbReference>
<keyword evidence="5 9" id="KW-0812">Transmembrane</keyword>
<dbReference type="GO" id="GO:0005886">
    <property type="term" value="C:plasma membrane"/>
    <property type="evidence" value="ECO:0007669"/>
    <property type="project" value="UniProtKB-SubCell"/>
</dbReference>
<protein>
    <submittedName>
        <fullName evidence="10">Cation:proton antiporter</fullName>
    </submittedName>
</protein>
<organism evidence="10 11">
    <name type="scientific">Candidatus Sphingobacterium stercoripullorum</name>
    <dbReference type="NCBI Taxonomy" id="2838759"/>
    <lineage>
        <taxon>Bacteria</taxon>
        <taxon>Pseudomonadati</taxon>
        <taxon>Bacteroidota</taxon>
        <taxon>Sphingobacteriia</taxon>
        <taxon>Sphingobacteriales</taxon>
        <taxon>Sphingobacteriaceae</taxon>
        <taxon>Sphingobacterium</taxon>
    </lineage>
</organism>
<gene>
    <name evidence="10" type="ORF">H9853_10330</name>
</gene>
<comment type="subcellular location">
    <subcellularLocation>
        <location evidence="1 8">Cell membrane</location>
        <topology evidence="1 8">Multi-pass membrane protein</topology>
    </subcellularLocation>
</comment>
<sequence length="93" mass="10397">MSLDSYLDYFVFPVIAIAAVLVFIRLVIGPRVVDRIIALDLIITMGIGLITVYSIRTQQELFLDIAVILALIAFLGTIAFSFYIVKTNKKDND</sequence>
<dbReference type="Proteomes" id="UP000824156">
    <property type="component" value="Unassembled WGS sequence"/>
</dbReference>
<evidence type="ECO:0000313" key="10">
    <source>
        <dbReference type="EMBL" id="HIX55415.1"/>
    </source>
</evidence>
<dbReference type="EMBL" id="DXEZ01000289">
    <property type="protein sequence ID" value="HIX55415.1"/>
    <property type="molecule type" value="Genomic_DNA"/>
</dbReference>
<dbReference type="GO" id="GO:0015385">
    <property type="term" value="F:sodium:proton antiporter activity"/>
    <property type="evidence" value="ECO:0007669"/>
    <property type="project" value="TreeGrafter"/>
</dbReference>
<keyword evidence="8" id="KW-0050">Antiport</keyword>
<evidence type="ECO:0000256" key="9">
    <source>
        <dbReference type="SAM" id="Phobius"/>
    </source>
</evidence>
<accession>A0A9D1WA32</accession>
<keyword evidence="7 8" id="KW-0472">Membrane</keyword>
<keyword evidence="4 8" id="KW-1003">Cell membrane</keyword>
<keyword evidence="3 8" id="KW-0813">Transport</keyword>
<keyword evidence="6 9" id="KW-1133">Transmembrane helix</keyword>
<dbReference type="PANTHER" id="PTHR34702">
    <property type="entry name" value="NA(+)/H(+) ANTIPORTER SUBUNIT F1"/>
    <property type="match status" value="1"/>
</dbReference>
<evidence type="ECO:0000256" key="8">
    <source>
        <dbReference type="PIRNR" id="PIRNR028784"/>
    </source>
</evidence>
<reference evidence="10" key="1">
    <citation type="journal article" date="2021" name="PeerJ">
        <title>Extensive microbial diversity within the chicken gut microbiome revealed by metagenomics and culture.</title>
        <authorList>
            <person name="Gilroy R."/>
            <person name="Ravi A."/>
            <person name="Getino M."/>
            <person name="Pursley I."/>
            <person name="Horton D.L."/>
            <person name="Alikhan N.F."/>
            <person name="Baker D."/>
            <person name="Gharbi K."/>
            <person name="Hall N."/>
            <person name="Watson M."/>
            <person name="Adriaenssens E.M."/>
            <person name="Foster-Nyarko E."/>
            <person name="Jarju S."/>
            <person name="Secka A."/>
            <person name="Antonio M."/>
            <person name="Oren A."/>
            <person name="Chaudhuri R.R."/>
            <person name="La Ragione R."/>
            <person name="Hildebrand F."/>
            <person name="Pallen M.J."/>
        </authorList>
    </citation>
    <scope>NUCLEOTIDE SEQUENCE</scope>
    <source>
        <strain evidence="10">1719</strain>
    </source>
</reference>
<keyword evidence="8" id="KW-0406">Ion transport</keyword>
<feature type="transmembrane region" description="Helical" evidence="9">
    <location>
        <begin position="6"/>
        <end position="24"/>
    </location>
</feature>
<evidence type="ECO:0000256" key="7">
    <source>
        <dbReference type="ARBA" id="ARBA00023136"/>
    </source>
</evidence>
<proteinExistence type="inferred from homology"/>
<feature type="transmembrane region" description="Helical" evidence="9">
    <location>
        <begin position="36"/>
        <end position="55"/>
    </location>
</feature>
<evidence type="ECO:0000256" key="6">
    <source>
        <dbReference type="ARBA" id="ARBA00022989"/>
    </source>
</evidence>
<evidence type="ECO:0000256" key="4">
    <source>
        <dbReference type="ARBA" id="ARBA00022475"/>
    </source>
</evidence>
<dbReference type="AlphaFoldDB" id="A0A9D1WA32"/>
<evidence type="ECO:0000256" key="1">
    <source>
        <dbReference type="ARBA" id="ARBA00004651"/>
    </source>
</evidence>
<dbReference type="NCBIfam" id="NF009243">
    <property type="entry name" value="PRK12599.1-2"/>
    <property type="match status" value="1"/>
</dbReference>
<evidence type="ECO:0000313" key="11">
    <source>
        <dbReference type="Proteomes" id="UP000824156"/>
    </source>
</evidence>
<feature type="transmembrane region" description="Helical" evidence="9">
    <location>
        <begin position="61"/>
        <end position="85"/>
    </location>
</feature>
<reference evidence="10" key="2">
    <citation type="submission" date="2021-04" db="EMBL/GenBank/DDBJ databases">
        <authorList>
            <person name="Gilroy R."/>
        </authorList>
    </citation>
    <scope>NUCLEOTIDE SEQUENCE</scope>
    <source>
        <strain evidence="10">1719</strain>
    </source>
</reference>
<dbReference type="InterPro" id="IPR007208">
    <property type="entry name" value="MrpF/PhaF-like"/>
</dbReference>
<comment type="similarity">
    <text evidence="2 8">Belongs to the CPA3 antiporters (TC 2.A.63) subunit F family.</text>
</comment>
<evidence type="ECO:0000256" key="3">
    <source>
        <dbReference type="ARBA" id="ARBA00022448"/>
    </source>
</evidence>
<comment type="caution">
    <text evidence="10">The sequence shown here is derived from an EMBL/GenBank/DDBJ whole genome shotgun (WGS) entry which is preliminary data.</text>
</comment>